<organism evidence="1 2">
    <name type="scientific">Acinetobacter phage vB_AbaM_ME3</name>
    <dbReference type="NCBI Taxonomy" id="1837876"/>
    <lineage>
        <taxon>Viruses</taxon>
        <taxon>Duplodnaviria</taxon>
        <taxon>Heunggongvirae</taxon>
        <taxon>Uroviricota</taxon>
        <taxon>Caudoviricetes</taxon>
        <taxon>Metrivirus</taxon>
        <taxon>Metrivirus ME3</taxon>
    </lineage>
</organism>
<dbReference type="Proteomes" id="UP000225947">
    <property type="component" value="Segment"/>
</dbReference>
<name>A0A172Q0G2_9CAUD</name>
<dbReference type="EMBL" id="KU935715">
    <property type="protein sequence ID" value="AND75334.1"/>
    <property type="molecule type" value="Genomic_DNA"/>
</dbReference>
<gene>
    <name evidence="1" type="ORF">ME3_173</name>
</gene>
<evidence type="ECO:0000313" key="2">
    <source>
        <dbReference type="Proteomes" id="UP000225947"/>
    </source>
</evidence>
<sequence length="150" mass="17834">MQLKIAIDECAIDKVSDYFQDCIKDSFIRNNGKLLFWLYSSVRNYYLLDIKEPSDSYIACTPFIFIHRSPDNMFFVEEDYADINNIIKYPYIIETKGCDDGSKVWRFSSLTECNEFLCELIEASSQNLFEDTDDFYDVLEYFEKNQCWIN</sequence>
<evidence type="ECO:0000313" key="1">
    <source>
        <dbReference type="EMBL" id="AND75334.1"/>
    </source>
</evidence>
<keyword evidence="2" id="KW-1185">Reference proteome</keyword>
<proteinExistence type="predicted"/>
<protein>
    <submittedName>
        <fullName evidence="1">Uncharacterized protein</fullName>
    </submittedName>
</protein>
<accession>A0A172Q0G2</accession>
<reference evidence="2" key="1">
    <citation type="submission" date="2016-03" db="EMBL/GenBank/DDBJ databases">
        <title>Characterization of Acinetobacter baumannii phage vB_AbaM_ME3.</title>
        <authorList>
            <person name="Buttimer C.T.H."/>
            <person name="Elbreki M."/>
            <person name="Coffey A."/>
        </authorList>
    </citation>
    <scope>NUCLEOTIDE SEQUENCE [LARGE SCALE GENOMIC DNA]</scope>
</reference>